<feature type="domain" description="OmpA-like" evidence="9">
    <location>
        <begin position="121"/>
        <end position="244"/>
    </location>
</feature>
<accession>A0A369AZ19</accession>
<evidence type="ECO:0000313" key="11">
    <source>
        <dbReference type="Proteomes" id="UP000253034"/>
    </source>
</evidence>
<dbReference type="Pfam" id="PF00691">
    <property type="entry name" value="OmpA"/>
    <property type="match status" value="1"/>
</dbReference>
<name>A0A369AZ19_9FIRM</name>
<comment type="similarity">
    <text evidence="2">Belongs to the MotB family.</text>
</comment>
<keyword evidence="11" id="KW-1185">Reference proteome</keyword>
<dbReference type="PROSITE" id="PS51123">
    <property type="entry name" value="OMPA_2"/>
    <property type="match status" value="1"/>
</dbReference>
<evidence type="ECO:0000259" key="9">
    <source>
        <dbReference type="PROSITE" id="PS51123"/>
    </source>
</evidence>
<dbReference type="Gene3D" id="3.30.1330.60">
    <property type="entry name" value="OmpA-like domain"/>
    <property type="match status" value="1"/>
</dbReference>
<evidence type="ECO:0000256" key="6">
    <source>
        <dbReference type="ARBA" id="ARBA00023136"/>
    </source>
</evidence>
<evidence type="ECO:0000256" key="3">
    <source>
        <dbReference type="ARBA" id="ARBA00022475"/>
    </source>
</evidence>
<dbReference type="OrthoDB" id="9815217at2"/>
<dbReference type="Proteomes" id="UP000253034">
    <property type="component" value="Unassembled WGS sequence"/>
</dbReference>
<comment type="caution">
    <text evidence="10">The sequence shown here is derived from an EMBL/GenBank/DDBJ whole genome shotgun (WGS) entry which is preliminary data.</text>
</comment>
<dbReference type="InterPro" id="IPR006665">
    <property type="entry name" value="OmpA-like"/>
</dbReference>
<dbReference type="CDD" id="cd07185">
    <property type="entry name" value="OmpA_C-like"/>
    <property type="match status" value="1"/>
</dbReference>
<reference evidence="10 11" key="1">
    <citation type="submission" date="2018-07" db="EMBL/GenBank/DDBJ databases">
        <title>Genomic Encyclopedia of Type Strains, Phase IV (KMG-IV): sequencing the most valuable type-strain genomes for metagenomic binning, comparative biology and taxonomic classification.</title>
        <authorList>
            <person name="Goeker M."/>
        </authorList>
    </citation>
    <scope>NUCLEOTIDE SEQUENCE [LARGE SCALE GENOMIC DNA]</scope>
    <source>
        <strain evidence="10 11">DSM 27016</strain>
    </source>
</reference>
<dbReference type="InterPro" id="IPR036737">
    <property type="entry name" value="OmpA-like_sf"/>
</dbReference>
<dbReference type="GO" id="GO:0005886">
    <property type="term" value="C:plasma membrane"/>
    <property type="evidence" value="ECO:0007669"/>
    <property type="project" value="UniProtKB-SubCell"/>
</dbReference>
<gene>
    <name evidence="10" type="ORF">DFR58_11548</name>
</gene>
<evidence type="ECO:0000256" key="2">
    <source>
        <dbReference type="ARBA" id="ARBA00008914"/>
    </source>
</evidence>
<dbReference type="Pfam" id="PF13677">
    <property type="entry name" value="MotB_plug"/>
    <property type="match status" value="1"/>
</dbReference>
<comment type="subcellular location">
    <subcellularLocation>
        <location evidence="1">Cell membrane</location>
        <topology evidence="1">Single-pass membrane protein</topology>
    </subcellularLocation>
</comment>
<dbReference type="SUPFAM" id="SSF103088">
    <property type="entry name" value="OmpA-like"/>
    <property type="match status" value="1"/>
</dbReference>
<dbReference type="AlphaFoldDB" id="A0A369AZ19"/>
<evidence type="ECO:0000256" key="5">
    <source>
        <dbReference type="ARBA" id="ARBA00022989"/>
    </source>
</evidence>
<dbReference type="PANTHER" id="PTHR30329:SF21">
    <property type="entry name" value="LIPOPROTEIN YIAD-RELATED"/>
    <property type="match status" value="1"/>
</dbReference>
<keyword evidence="3" id="KW-1003">Cell membrane</keyword>
<evidence type="ECO:0000256" key="8">
    <source>
        <dbReference type="SAM" id="Phobius"/>
    </source>
</evidence>
<proteinExistence type="inferred from homology"/>
<feature type="transmembrane region" description="Helical" evidence="8">
    <location>
        <begin position="15"/>
        <end position="35"/>
    </location>
</feature>
<dbReference type="InterPro" id="IPR025713">
    <property type="entry name" value="MotB-like_N_dom"/>
</dbReference>
<keyword evidence="6 7" id="KW-0472">Membrane</keyword>
<evidence type="ECO:0000256" key="4">
    <source>
        <dbReference type="ARBA" id="ARBA00022692"/>
    </source>
</evidence>
<evidence type="ECO:0000313" key="10">
    <source>
        <dbReference type="EMBL" id="RCX14325.1"/>
    </source>
</evidence>
<dbReference type="PANTHER" id="PTHR30329">
    <property type="entry name" value="STATOR ELEMENT OF FLAGELLAR MOTOR COMPLEX"/>
    <property type="match status" value="1"/>
</dbReference>
<keyword evidence="5 8" id="KW-1133">Transmembrane helix</keyword>
<dbReference type="InterPro" id="IPR050330">
    <property type="entry name" value="Bact_OuterMem_StrucFunc"/>
</dbReference>
<organism evidence="10 11">
    <name type="scientific">Anaerobacterium chartisolvens</name>
    <dbReference type="NCBI Taxonomy" id="1297424"/>
    <lineage>
        <taxon>Bacteria</taxon>
        <taxon>Bacillati</taxon>
        <taxon>Bacillota</taxon>
        <taxon>Clostridia</taxon>
        <taxon>Eubacteriales</taxon>
        <taxon>Oscillospiraceae</taxon>
        <taxon>Anaerobacterium</taxon>
    </lineage>
</organism>
<protein>
    <submittedName>
        <fullName evidence="10">Chemotaxis protein MotB</fullName>
    </submittedName>
</protein>
<dbReference type="RefSeq" id="WP_114298350.1">
    <property type="nucleotide sequence ID" value="NZ_QPJT01000015.1"/>
</dbReference>
<dbReference type="EMBL" id="QPJT01000015">
    <property type="protein sequence ID" value="RCX14325.1"/>
    <property type="molecule type" value="Genomic_DNA"/>
</dbReference>
<evidence type="ECO:0000256" key="1">
    <source>
        <dbReference type="ARBA" id="ARBA00004162"/>
    </source>
</evidence>
<evidence type="ECO:0000256" key="7">
    <source>
        <dbReference type="PROSITE-ProRule" id="PRU00473"/>
    </source>
</evidence>
<keyword evidence="4 8" id="KW-0812">Transmembrane</keyword>
<sequence length="265" mass="28949">MAKEKVVKDTSERWLLTYADLMNLLLIFFIILYSMSQMDQQKFEQFSQSFQEVLGTSTGTTFMPTSGGGNSPINLGANALPSSPVIPSRNEQQQMEAVRESVSELIQSGGLGGNVDVRLEERGIVISITAQLLFKPGSADLEPNSKPTIEEIGQVLKKISGNYIKVEGHTDSDPLSRASKYADNLELSTARANNVLRLLVKNAGIDPKKISSAGYGEEMPIAKNDTAENKAKNRRVNIVILRSIYDKSQPETIESPSGSSKDLLP</sequence>